<keyword evidence="1" id="KW-1133">Transmembrane helix</keyword>
<protein>
    <recommendedName>
        <fullName evidence="4">YiaAB two helix domain-containing protein</fullName>
    </recommendedName>
</protein>
<dbReference type="Proteomes" id="UP001341820">
    <property type="component" value="Unassembled WGS sequence"/>
</dbReference>
<feature type="transmembrane region" description="Helical" evidence="1">
    <location>
        <begin position="12"/>
        <end position="38"/>
    </location>
</feature>
<dbReference type="RefSeq" id="WP_328239296.1">
    <property type="nucleotide sequence ID" value="NZ_JAROAS010000082.1"/>
</dbReference>
<organism evidence="2 3">
    <name type="scientific">Shouchella miscanthi</name>
    <dbReference type="NCBI Taxonomy" id="2598861"/>
    <lineage>
        <taxon>Bacteria</taxon>
        <taxon>Bacillati</taxon>
        <taxon>Bacillota</taxon>
        <taxon>Bacilli</taxon>
        <taxon>Bacillales</taxon>
        <taxon>Bacillaceae</taxon>
        <taxon>Shouchella</taxon>
    </lineage>
</organism>
<gene>
    <name evidence="2" type="ORF">P5F74_21730</name>
</gene>
<evidence type="ECO:0000313" key="2">
    <source>
        <dbReference type="EMBL" id="MED4130735.1"/>
    </source>
</evidence>
<dbReference type="EMBL" id="JAROAS010000082">
    <property type="protein sequence ID" value="MED4130735.1"/>
    <property type="molecule type" value="Genomic_DNA"/>
</dbReference>
<evidence type="ECO:0000313" key="3">
    <source>
        <dbReference type="Proteomes" id="UP001341820"/>
    </source>
</evidence>
<keyword evidence="1" id="KW-0472">Membrane</keyword>
<keyword evidence="3" id="KW-1185">Reference proteome</keyword>
<sequence length="55" mass="6176">MNSDNTSTYQGIYYGRLFTLGGSVFFLIGSFIAAYYAYQEKKSYGLTYLNASATF</sequence>
<proteinExistence type="predicted"/>
<comment type="caution">
    <text evidence="2">The sequence shown here is derived from an EMBL/GenBank/DDBJ whole genome shotgun (WGS) entry which is preliminary data.</text>
</comment>
<name>A0ABU6NRB3_9BACI</name>
<accession>A0ABU6NRB3</accession>
<evidence type="ECO:0000256" key="1">
    <source>
        <dbReference type="SAM" id="Phobius"/>
    </source>
</evidence>
<reference evidence="2 3" key="1">
    <citation type="submission" date="2023-03" db="EMBL/GenBank/DDBJ databases">
        <title>Bacillus Genome Sequencing.</title>
        <authorList>
            <person name="Dunlap C."/>
        </authorList>
    </citation>
    <scope>NUCLEOTIDE SEQUENCE [LARGE SCALE GENOMIC DNA]</scope>
    <source>
        <strain evidence="2 3">B-4107</strain>
    </source>
</reference>
<evidence type="ECO:0008006" key="4">
    <source>
        <dbReference type="Google" id="ProtNLM"/>
    </source>
</evidence>
<keyword evidence="1" id="KW-0812">Transmembrane</keyword>